<protein>
    <submittedName>
        <fullName evidence="1">Uncharacterized protein</fullName>
    </submittedName>
</protein>
<evidence type="ECO:0000313" key="1">
    <source>
        <dbReference type="EMBL" id="EMA38449.1"/>
    </source>
</evidence>
<organism evidence="1 2">
    <name type="scientific">Halococcus hamelinensis 100A6</name>
    <dbReference type="NCBI Taxonomy" id="1132509"/>
    <lineage>
        <taxon>Archaea</taxon>
        <taxon>Methanobacteriati</taxon>
        <taxon>Methanobacteriota</taxon>
        <taxon>Stenosarchaea group</taxon>
        <taxon>Halobacteria</taxon>
        <taxon>Halobacteriales</taxon>
        <taxon>Halococcaceae</taxon>
        <taxon>Halococcus</taxon>
    </lineage>
</organism>
<comment type="caution">
    <text evidence="1">The sequence shown here is derived from an EMBL/GenBank/DDBJ whole genome shotgun (WGS) entry which is preliminary data.</text>
</comment>
<keyword evidence="2" id="KW-1185">Reference proteome</keyword>
<accession>M0M1H7</accession>
<dbReference type="RefSeq" id="WP_007693363.1">
    <property type="nucleotide sequence ID" value="NZ_AJRK01000102.1"/>
</dbReference>
<reference evidence="1 2" key="1">
    <citation type="journal article" date="2014" name="PLoS Genet.">
        <title>Phylogenetically driven sequencing of extremely halophilic archaea reveals strategies for static and dynamic osmo-response.</title>
        <authorList>
            <person name="Becker E.A."/>
            <person name="Seitzer P.M."/>
            <person name="Tritt A."/>
            <person name="Larsen D."/>
            <person name="Krusor M."/>
            <person name="Yao A.I."/>
            <person name="Wu D."/>
            <person name="Madern D."/>
            <person name="Eisen J.A."/>
            <person name="Darling A.E."/>
            <person name="Facciotti M.T."/>
        </authorList>
    </citation>
    <scope>NUCLEOTIDE SEQUENCE [LARGE SCALE GENOMIC DNA]</scope>
    <source>
        <strain evidence="1 2">100A6</strain>
    </source>
</reference>
<sequence length="100" mass="11007">MSERELADRVSDLERDVYGYDTTTSPGKAVAANIKRVVVFLDGVVDEDEGEDAPRGVALEDVYAVAEVLNIDRELAEQAHARLRRIGEVYEPADGRTCPT</sequence>
<evidence type="ECO:0000313" key="2">
    <source>
        <dbReference type="Proteomes" id="UP000011566"/>
    </source>
</evidence>
<dbReference type="InterPro" id="IPR036388">
    <property type="entry name" value="WH-like_DNA-bd_sf"/>
</dbReference>
<dbReference type="OrthoDB" id="378646at2157"/>
<dbReference type="Proteomes" id="UP000011566">
    <property type="component" value="Unassembled WGS sequence"/>
</dbReference>
<dbReference type="PATRIC" id="fig|1132509.6.peg.2222"/>
<proteinExistence type="predicted"/>
<name>M0M1H7_9EURY</name>
<dbReference type="EMBL" id="AOMB01000030">
    <property type="protein sequence ID" value="EMA38449.1"/>
    <property type="molecule type" value="Genomic_DNA"/>
</dbReference>
<dbReference type="Gene3D" id="1.10.10.10">
    <property type="entry name" value="Winged helix-like DNA-binding domain superfamily/Winged helix DNA-binding domain"/>
    <property type="match status" value="1"/>
</dbReference>
<gene>
    <name evidence="1" type="ORF">C447_09852</name>
</gene>
<dbReference type="AlphaFoldDB" id="M0M1H7"/>